<dbReference type="NCBIfam" id="NF002346">
    <property type="entry name" value="PRK01305.2-3"/>
    <property type="match status" value="1"/>
</dbReference>
<dbReference type="PANTHER" id="PTHR21367:SF1">
    <property type="entry name" value="ARGINYL-TRNA--PROTEIN TRANSFERASE 1"/>
    <property type="match status" value="1"/>
</dbReference>
<dbReference type="EMBL" id="VTWH01000002">
    <property type="protein sequence ID" value="KAA0970244.1"/>
    <property type="molecule type" value="Genomic_DNA"/>
</dbReference>
<dbReference type="Pfam" id="PF04377">
    <property type="entry name" value="ATE_C"/>
    <property type="match status" value="1"/>
</dbReference>
<dbReference type="InterPro" id="IPR030700">
    <property type="entry name" value="N-end_Aminoacyl_Trfase"/>
</dbReference>
<dbReference type="InterPro" id="IPR007471">
    <property type="entry name" value="N-end_Aminoacyl_Trfase_N"/>
</dbReference>
<dbReference type="Pfam" id="PF04376">
    <property type="entry name" value="ATE_N"/>
    <property type="match status" value="1"/>
</dbReference>
<comment type="function">
    <text evidence="4">Functions in the N-end rule pathway of protein degradation where it conjugates Leu from its aminoacyl-tRNA to the N-termini of proteins containing an N-terminal aspartate or glutamate.</text>
</comment>
<keyword evidence="8" id="KW-1185">Reference proteome</keyword>
<dbReference type="PIRSF" id="PIRSF037208">
    <property type="entry name" value="ATE_pro_prd"/>
    <property type="match status" value="1"/>
</dbReference>
<dbReference type="NCBIfam" id="NF002343">
    <property type="entry name" value="PRK01305.1-4"/>
    <property type="match status" value="1"/>
</dbReference>
<protein>
    <recommendedName>
        <fullName evidence="4">Aspartate/glutamate leucyltransferase</fullName>
        <ecNumber evidence="4">2.3.2.29</ecNumber>
    </recommendedName>
</protein>
<dbReference type="SUPFAM" id="SSF55729">
    <property type="entry name" value="Acyl-CoA N-acyltransferases (Nat)"/>
    <property type="match status" value="1"/>
</dbReference>
<evidence type="ECO:0000313" key="7">
    <source>
        <dbReference type="EMBL" id="KAA0970244.1"/>
    </source>
</evidence>
<dbReference type="HAMAP" id="MF_00689">
    <property type="entry name" value="Bpt"/>
    <property type="match status" value="1"/>
</dbReference>
<comment type="similarity">
    <text evidence="4">Belongs to the R-transferase family. Bpt subfamily.</text>
</comment>
<comment type="subcellular location">
    <subcellularLocation>
        <location evidence="4">Cytoplasm</location>
    </subcellularLocation>
</comment>
<dbReference type="RefSeq" id="WP_149299035.1">
    <property type="nucleotide sequence ID" value="NZ_VTWH01000002.1"/>
</dbReference>
<evidence type="ECO:0000259" key="6">
    <source>
        <dbReference type="Pfam" id="PF04377"/>
    </source>
</evidence>
<organism evidence="7 8">
    <name type="scientific">Aureimonas fodinaquatilis</name>
    <dbReference type="NCBI Taxonomy" id="2565783"/>
    <lineage>
        <taxon>Bacteria</taxon>
        <taxon>Pseudomonadati</taxon>
        <taxon>Pseudomonadota</taxon>
        <taxon>Alphaproteobacteria</taxon>
        <taxon>Hyphomicrobiales</taxon>
        <taxon>Aurantimonadaceae</taxon>
        <taxon>Aureimonas</taxon>
    </lineage>
</organism>
<evidence type="ECO:0000256" key="1">
    <source>
        <dbReference type="ARBA" id="ARBA00022490"/>
    </source>
</evidence>
<evidence type="ECO:0000256" key="2">
    <source>
        <dbReference type="ARBA" id="ARBA00022679"/>
    </source>
</evidence>
<dbReference type="Proteomes" id="UP000324738">
    <property type="component" value="Unassembled WGS sequence"/>
</dbReference>
<dbReference type="GO" id="GO:0008914">
    <property type="term" value="F:leucyl-tRNA--protein transferase activity"/>
    <property type="evidence" value="ECO:0007669"/>
    <property type="project" value="UniProtKB-UniRule"/>
</dbReference>
<dbReference type="InterPro" id="IPR007472">
    <property type="entry name" value="N-end_Aminoacyl_Trfase_C"/>
</dbReference>
<dbReference type="EC" id="2.3.2.29" evidence="4"/>
<gene>
    <name evidence="4" type="primary">bpt</name>
    <name evidence="7" type="ORF">FPY71_06855</name>
</gene>
<evidence type="ECO:0000259" key="5">
    <source>
        <dbReference type="Pfam" id="PF04376"/>
    </source>
</evidence>
<reference evidence="7 8" key="1">
    <citation type="submission" date="2019-08" db="EMBL/GenBank/DDBJ databases">
        <title>Aureimonas fodiniaquatilis sp. nov., isolated from a coal mine wastewater.</title>
        <authorList>
            <person name="Kim W."/>
        </authorList>
    </citation>
    <scope>NUCLEOTIDE SEQUENCE [LARGE SCALE GENOMIC DNA]</scope>
    <source>
        <strain evidence="7 8">CAU 1482</strain>
    </source>
</reference>
<accession>A0A5B0DU10</accession>
<feature type="domain" description="N-end aminoacyl transferase N-terminal" evidence="5">
    <location>
        <begin position="19"/>
        <end position="87"/>
    </location>
</feature>
<dbReference type="PANTHER" id="PTHR21367">
    <property type="entry name" value="ARGININE-TRNA-PROTEIN TRANSFERASE 1"/>
    <property type="match status" value="1"/>
</dbReference>
<keyword evidence="1 4" id="KW-0963">Cytoplasm</keyword>
<feature type="domain" description="N-end rule aminoacyl transferase C-terminal" evidence="6">
    <location>
        <begin position="107"/>
        <end position="239"/>
    </location>
</feature>
<dbReference type="OrthoDB" id="9782022at2"/>
<dbReference type="GO" id="GO:0005737">
    <property type="term" value="C:cytoplasm"/>
    <property type="evidence" value="ECO:0007669"/>
    <property type="project" value="UniProtKB-SubCell"/>
</dbReference>
<name>A0A5B0DU10_9HYPH</name>
<comment type="catalytic activity">
    <reaction evidence="4">
        <text>N-terminal L-aspartyl-[protein] + L-leucyl-tRNA(Leu) = N-terminal L-leucyl-L-aspartyl-[protein] + tRNA(Leu) + H(+)</text>
        <dbReference type="Rhea" id="RHEA:50420"/>
        <dbReference type="Rhea" id="RHEA-COMP:9613"/>
        <dbReference type="Rhea" id="RHEA-COMP:9622"/>
        <dbReference type="Rhea" id="RHEA-COMP:12669"/>
        <dbReference type="Rhea" id="RHEA-COMP:12674"/>
        <dbReference type="ChEBI" id="CHEBI:15378"/>
        <dbReference type="ChEBI" id="CHEBI:64720"/>
        <dbReference type="ChEBI" id="CHEBI:78442"/>
        <dbReference type="ChEBI" id="CHEBI:78494"/>
        <dbReference type="ChEBI" id="CHEBI:133042"/>
        <dbReference type="EC" id="2.3.2.29"/>
    </reaction>
</comment>
<evidence type="ECO:0000313" key="8">
    <source>
        <dbReference type="Proteomes" id="UP000324738"/>
    </source>
</evidence>
<evidence type="ECO:0000256" key="3">
    <source>
        <dbReference type="ARBA" id="ARBA00023315"/>
    </source>
</evidence>
<sequence length="255" mass="28871">MTAHHPQTPQFFLTAPAVCPYLNGQIERKVFTHLVGNRAAELLDVLTQGGFRRSQNIAYRPACERCRACVSVRILVDEFQPSHSMRRVLRTNRDLVGRMGPAVASSEQYSLFRSYLDSRHADGGMAEMSMLDYAMMVEDSQVETRIIQYRQRGPDSSFTTVSDGDLVAVALSDVMADGLSMVYSYYNPSMPHRSLGSLMILDHIERARALGLPYLYLGYWVEGSAKMDYKIRFLPQEHLRPSGWARYEKTGDQTA</sequence>
<dbReference type="InterPro" id="IPR016181">
    <property type="entry name" value="Acyl_CoA_acyltransferase"/>
</dbReference>
<evidence type="ECO:0000256" key="4">
    <source>
        <dbReference type="HAMAP-Rule" id="MF_00689"/>
    </source>
</evidence>
<dbReference type="GO" id="GO:0004057">
    <property type="term" value="F:arginyl-tRNA--protein transferase activity"/>
    <property type="evidence" value="ECO:0007669"/>
    <property type="project" value="InterPro"/>
</dbReference>
<dbReference type="AlphaFoldDB" id="A0A5B0DU10"/>
<keyword evidence="2 4" id="KW-0808">Transferase</keyword>
<comment type="caution">
    <text evidence="7">The sequence shown here is derived from an EMBL/GenBank/DDBJ whole genome shotgun (WGS) entry which is preliminary data.</text>
</comment>
<dbReference type="InterPro" id="IPR017138">
    <property type="entry name" value="Asp_Glu_LeuTrfase"/>
</dbReference>
<proteinExistence type="inferred from homology"/>
<comment type="catalytic activity">
    <reaction evidence="4">
        <text>N-terminal L-glutamyl-[protein] + L-leucyl-tRNA(Leu) = N-terminal L-leucyl-L-glutamyl-[protein] + tRNA(Leu) + H(+)</text>
        <dbReference type="Rhea" id="RHEA:50412"/>
        <dbReference type="Rhea" id="RHEA-COMP:9613"/>
        <dbReference type="Rhea" id="RHEA-COMP:9622"/>
        <dbReference type="Rhea" id="RHEA-COMP:12664"/>
        <dbReference type="Rhea" id="RHEA-COMP:12668"/>
        <dbReference type="ChEBI" id="CHEBI:15378"/>
        <dbReference type="ChEBI" id="CHEBI:64721"/>
        <dbReference type="ChEBI" id="CHEBI:78442"/>
        <dbReference type="ChEBI" id="CHEBI:78494"/>
        <dbReference type="ChEBI" id="CHEBI:133041"/>
        <dbReference type="EC" id="2.3.2.29"/>
    </reaction>
</comment>
<keyword evidence="3 4" id="KW-0012">Acyltransferase</keyword>
<dbReference type="GO" id="GO:0071596">
    <property type="term" value="P:ubiquitin-dependent protein catabolic process via the N-end rule pathway"/>
    <property type="evidence" value="ECO:0007669"/>
    <property type="project" value="InterPro"/>
</dbReference>